<reference evidence="1 2" key="1">
    <citation type="journal article" date="2021" name="Commun. Biol.">
        <title>Genomic insights into the host specific adaptation of the Pneumocystis genus.</title>
        <authorList>
            <person name="Cisse O.H."/>
            <person name="Ma L."/>
            <person name="Dekker J.P."/>
            <person name="Khil P.P."/>
            <person name="Youn J.-H."/>
            <person name="Brenchley J.M."/>
            <person name="Blair R."/>
            <person name="Pahar B."/>
            <person name="Chabe M."/>
            <person name="Van Rompay K.K.A."/>
            <person name="Keesler R."/>
            <person name="Sukura A."/>
            <person name="Hirsch V."/>
            <person name="Kutty G."/>
            <person name="Liu Y."/>
            <person name="Peng L."/>
            <person name="Chen J."/>
            <person name="Song J."/>
            <person name="Weissenbacher-Lang C."/>
            <person name="Xu J."/>
            <person name="Upham N.S."/>
            <person name="Stajich J.E."/>
            <person name="Cuomo C.A."/>
            <person name="Cushion M.T."/>
            <person name="Kovacs J.A."/>
        </authorList>
    </citation>
    <scope>NUCLEOTIDE SEQUENCE [LARGE SCALE GENOMIC DNA]</scope>
    <source>
        <strain evidence="1 2">RABM</strain>
    </source>
</reference>
<organism evidence="1 2">
    <name type="scientific">Pneumocystis oryctolagi</name>
    <dbReference type="NCBI Taxonomy" id="42067"/>
    <lineage>
        <taxon>Eukaryota</taxon>
        <taxon>Fungi</taxon>
        <taxon>Dikarya</taxon>
        <taxon>Ascomycota</taxon>
        <taxon>Taphrinomycotina</taxon>
        <taxon>Pneumocystomycetes</taxon>
        <taxon>Pneumocystaceae</taxon>
        <taxon>Pneumocystis</taxon>
    </lineage>
</organism>
<proteinExistence type="predicted"/>
<gene>
    <name evidence="1" type="ORF">PORY_002568</name>
</gene>
<evidence type="ECO:0000313" key="2">
    <source>
        <dbReference type="Proteomes" id="UP000768646"/>
    </source>
</evidence>
<sequence length="445" mass="49467">MHISPISRLGVISEETVTWSIPAYHEFRFEVEFDSRIEIEVKSGTAEIFGTELAIGPVYSFSGVKLALFTWRGCVIEVKGTPSVHYLAEETPMLAYMNMHFAIENLRADATKKDEDGPRVLLVGPEDSGKTTLVRILAGYALKQKRSPILVNLDTREDIGSIPGSVSVTSISGMLDVENMFGSTLTTGPSQYPSLVTLSYYYGYDLPTQNLKFYKSLISRLGILCASKMSEMKEVRHSGCIIDTSGTIDQSKGYDIIHNIISDFSVNVLIVLGSERLYSDMTRKYDNKNGVHVIKLQKSGGCVSREASFIQKAQHSAVRKYFYGDFRTILSPYSIVCDFDSLIVYRVEEETFTHSSALPIGHDISFQKPQMIKINAFSILQNSVLAVSHANINDSMDVILESPVAGYIYVSDVDDNKKKLTILSPLPGKLPSPILIMGSFKWQDL</sequence>
<name>A0ACB7CAJ1_9ASCO</name>
<dbReference type="Proteomes" id="UP000768646">
    <property type="component" value="Unassembled WGS sequence"/>
</dbReference>
<protein>
    <submittedName>
        <fullName evidence="1">Uncharacterized protein</fullName>
    </submittedName>
</protein>
<keyword evidence="2" id="KW-1185">Reference proteome</keyword>
<dbReference type="EMBL" id="JABTEG010000012">
    <property type="protein sequence ID" value="KAG4304045.1"/>
    <property type="molecule type" value="Genomic_DNA"/>
</dbReference>
<evidence type="ECO:0000313" key="1">
    <source>
        <dbReference type="EMBL" id="KAG4304045.1"/>
    </source>
</evidence>
<comment type="caution">
    <text evidence="1">The sequence shown here is derived from an EMBL/GenBank/DDBJ whole genome shotgun (WGS) entry which is preliminary data.</text>
</comment>
<accession>A0ACB7CAJ1</accession>